<dbReference type="OrthoDB" id="9794010at2"/>
<dbReference type="GO" id="GO:0006814">
    <property type="term" value="P:sodium ion transport"/>
    <property type="evidence" value="ECO:0007669"/>
    <property type="project" value="UniProtKB-KW"/>
</dbReference>
<dbReference type="GO" id="GO:0010181">
    <property type="term" value="F:FMN binding"/>
    <property type="evidence" value="ECO:0007669"/>
    <property type="project" value="InterPro"/>
</dbReference>
<evidence type="ECO:0000256" key="14">
    <source>
        <dbReference type="ARBA" id="ARBA00023136"/>
    </source>
</evidence>
<evidence type="ECO:0000256" key="8">
    <source>
        <dbReference type="ARBA" id="ARBA00022967"/>
    </source>
</evidence>
<dbReference type="AlphaFoldDB" id="E1RBL0"/>
<dbReference type="InterPro" id="IPR007329">
    <property type="entry name" value="FMN-bd"/>
</dbReference>
<keyword evidence="19" id="KW-1185">Reference proteome</keyword>
<dbReference type="PANTHER" id="PTHR37838">
    <property type="entry name" value="NA(+)-TRANSLOCATING NADH-QUINONE REDUCTASE SUBUNIT C"/>
    <property type="match status" value="1"/>
</dbReference>
<evidence type="ECO:0000256" key="3">
    <source>
        <dbReference type="ARBA" id="ARBA00022519"/>
    </source>
</evidence>
<keyword evidence="12" id="KW-0406">Ion transport</keyword>
<evidence type="ECO:0000256" key="4">
    <source>
        <dbReference type="ARBA" id="ARBA00022553"/>
    </source>
</evidence>
<keyword evidence="15" id="KW-0739">Sodium transport</keyword>
<keyword evidence="6" id="KW-0288">FMN</keyword>
<keyword evidence="2" id="KW-1003">Cell membrane</keyword>
<dbReference type="EMBL" id="CP002116">
    <property type="protein sequence ID" value="ADK79740.1"/>
    <property type="molecule type" value="Genomic_DNA"/>
</dbReference>
<name>E1RBL0_SEDSS</name>
<dbReference type="Pfam" id="PF04205">
    <property type="entry name" value="FMN_bind"/>
    <property type="match status" value="1"/>
</dbReference>
<evidence type="ECO:0000259" key="17">
    <source>
        <dbReference type="SMART" id="SM00900"/>
    </source>
</evidence>
<evidence type="ECO:0000256" key="10">
    <source>
        <dbReference type="ARBA" id="ARBA00023027"/>
    </source>
</evidence>
<evidence type="ECO:0000313" key="19">
    <source>
        <dbReference type="Proteomes" id="UP000002318"/>
    </source>
</evidence>
<feature type="transmembrane region" description="Helical" evidence="16">
    <location>
        <begin position="12"/>
        <end position="33"/>
    </location>
</feature>
<gene>
    <name evidence="18" type="ordered locus">Spirs_0595</name>
</gene>
<dbReference type="RefSeq" id="WP_013253204.1">
    <property type="nucleotide sequence ID" value="NC_014364.1"/>
</dbReference>
<reference evidence="18 19" key="1">
    <citation type="journal article" date="2010" name="Stand. Genomic Sci.">
        <title>Complete genome sequence of Spirochaeta smaragdinae type strain (SEBR 4228).</title>
        <authorList>
            <person name="Mavromatis K."/>
            <person name="Yasawong M."/>
            <person name="Chertkov O."/>
            <person name="Lapidus A."/>
            <person name="Lucas S."/>
            <person name="Nolan M."/>
            <person name="Del Rio T.G."/>
            <person name="Tice H."/>
            <person name="Cheng J.F."/>
            <person name="Pitluck S."/>
            <person name="Liolios K."/>
            <person name="Ivanova N."/>
            <person name="Tapia R."/>
            <person name="Han C."/>
            <person name="Bruce D."/>
            <person name="Goodwin L."/>
            <person name="Pati A."/>
            <person name="Chen A."/>
            <person name="Palaniappan K."/>
            <person name="Land M."/>
            <person name="Hauser L."/>
            <person name="Chang Y.J."/>
            <person name="Jeffries C.D."/>
            <person name="Detter J.C."/>
            <person name="Rohde M."/>
            <person name="Brambilla E."/>
            <person name="Spring S."/>
            <person name="Goker M."/>
            <person name="Sikorski J."/>
            <person name="Woyke T."/>
            <person name="Bristow J."/>
            <person name="Eisen J.A."/>
            <person name="Markowitz V."/>
            <person name="Hugenholtz P."/>
            <person name="Klenk H.P."/>
            <person name="Kyrpides N.C."/>
        </authorList>
    </citation>
    <scope>NUCLEOTIDE SEQUENCE [LARGE SCALE GENOMIC DNA]</scope>
    <source>
        <strain evidence="19">DSM 11293 / JCM 15392 / SEBR 4228</strain>
    </source>
</reference>
<accession>E1RBL0</accession>
<keyword evidence="9 16" id="KW-1133">Transmembrane helix</keyword>
<dbReference type="SMART" id="SM00900">
    <property type="entry name" value="FMN_bind"/>
    <property type="match status" value="1"/>
</dbReference>
<keyword evidence="4" id="KW-0597">Phosphoprotein</keyword>
<protein>
    <submittedName>
        <fullName evidence="18">FMN-binding domain protein</fullName>
    </submittedName>
</protein>
<keyword evidence="14 16" id="KW-0472">Membrane</keyword>
<evidence type="ECO:0000256" key="6">
    <source>
        <dbReference type="ARBA" id="ARBA00022643"/>
    </source>
</evidence>
<evidence type="ECO:0000256" key="13">
    <source>
        <dbReference type="ARBA" id="ARBA00023075"/>
    </source>
</evidence>
<sequence length="208" mass="22482">MKKEGTFALRIYPVLFMALLTVLFITVVSGIYLSTKDLVEMNETLSRKKAVLYAAGIDFPDGNSEKIQEIYTNRVREIGTIDGRPAYFEILTDGSVSGYAAYVSGAGLWGQIVAIFGFGKDLKQFTGVEFIEQNETPGLGARITEPWFKEQFRGKSGPFTLVGEGTATGPGQLDAITGATRTSTAILRISNKAPEVAEEVIASNGGEH</sequence>
<evidence type="ECO:0000256" key="7">
    <source>
        <dbReference type="ARBA" id="ARBA00022692"/>
    </source>
</evidence>
<dbReference type="Proteomes" id="UP000002318">
    <property type="component" value="Chromosome"/>
</dbReference>
<dbReference type="InterPro" id="IPR010204">
    <property type="entry name" value="NqrC"/>
</dbReference>
<evidence type="ECO:0000256" key="11">
    <source>
        <dbReference type="ARBA" id="ARBA00023053"/>
    </source>
</evidence>
<evidence type="ECO:0000313" key="18">
    <source>
        <dbReference type="EMBL" id="ADK79740.1"/>
    </source>
</evidence>
<dbReference type="KEGG" id="ssm:Spirs_0595"/>
<keyword evidence="1" id="KW-0813">Transport</keyword>
<keyword evidence="5" id="KW-0285">Flavoprotein</keyword>
<dbReference type="HOGENOM" id="CLU_077882_0_2_12"/>
<dbReference type="GO" id="GO:0016020">
    <property type="term" value="C:membrane"/>
    <property type="evidence" value="ECO:0007669"/>
    <property type="project" value="InterPro"/>
</dbReference>
<proteinExistence type="predicted"/>
<organism evidence="18 19">
    <name type="scientific">Sediminispirochaeta smaragdinae (strain DSM 11293 / JCM 15392 / SEBR 4228)</name>
    <name type="common">Spirochaeta smaragdinae</name>
    <dbReference type="NCBI Taxonomy" id="573413"/>
    <lineage>
        <taxon>Bacteria</taxon>
        <taxon>Pseudomonadati</taxon>
        <taxon>Spirochaetota</taxon>
        <taxon>Spirochaetia</taxon>
        <taxon>Spirochaetales</taxon>
        <taxon>Spirochaetaceae</taxon>
        <taxon>Sediminispirochaeta</taxon>
    </lineage>
</organism>
<dbReference type="GO" id="GO:0016655">
    <property type="term" value="F:oxidoreductase activity, acting on NAD(P)H, quinone or similar compound as acceptor"/>
    <property type="evidence" value="ECO:0007669"/>
    <property type="project" value="InterPro"/>
</dbReference>
<keyword evidence="3" id="KW-0997">Cell inner membrane</keyword>
<evidence type="ECO:0000256" key="2">
    <source>
        <dbReference type="ARBA" id="ARBA00022475"/>
    </source>
</evidence>
<dbReference type="eggNOG" id="COG2869">
    <property type="taxonomic scope" value="Bacteria"/>
</dbReference>
<evidence type="ECO:0000256" key="16">
    <source>
        <dbReference type="SAM" id="Phobius"/>
    </source>
</evidence>
<keyword evidence="8" id="KW-1278">Translocase</keyword>
<evidence type="ECO:0000256" key="9">
    <source>
        <dbReference type="ARBA" id="ARBA00022989"/>
    </source>
</evidence>
<evidence type="ECO:0000256" key="12">
    <source>
        <dbReference type="ARBA" id="ARBA00023065"/>
    </source>
</evidence>
<keyword evidence="13" id="KW-0830">Ubiquinone</keyword>
<feature type="domain" description="FMN-binding" evidence="17">
    <location>
        <begin position="107"/>
        <end position="197"/>
    </location>
</feature>
<feature type="transmembrane region" description="Helical" evidence="16">
    <location>
        <begin position="99"/>
        <end position="118"/>
    </location>
</feature>
<evidence type="ECO:0000256" key="5">
    <source>
        <dbReference type="ARBA" id="ARBA00022630"/>
    </source>
</evidence>
<dbReference type="STRING" id="573413.Spirs_0595"/>
<keyword evidence="10" id="KW-0520">NAD</keyword>
<evidence type="ECO:0000256" key="15">
    <source>
        <dbReference type="ARBA" id="ARBA00023201"/>
    </source>
</evidence>
<keyword evidence="7 16" id="KW-0812">Transmembrane</keyword>
<dbReference type="PANTHER" id="PTHR37838:SF1">
    <property type="entry name" value="NA(+)-TRANSLOCATING NADH-QUINONE REDUCTASE SUBUNIT C"/>
    <property type="match status" value="1"/>
</dbReference>
<keyword evidence="11" id="KW-0915">Sodium</keyword>
<evidence type="ECO:0000256" key="1">
    <source>
        <dbReference type="ARBA" id="ARBA00022448"/>
    </source>
</evidence>